<evidence type="ECO:0000256" key="6">
    <source>
        <dbReference type="SAM" id="MobiDB-lite"/>
    </source>
</evidence>
<dbReference type="PANTHER" id="PTHR12763:SF28">
    <property type="entry name" value="GEO10507P1-RELATED"/>
    <property type="match status" value="1"/>
</dbReference>
<dbReference type="SUPFAM" id="SSF46565">
    <property type="entry name" value="Chaperone J-domain"/>
    <property type="match status" value="1"/>
</dbReference>
<protein>
    <recommendedName>
        <fullName evidence="8">J domain-containing protein</fullName>
    </recommendedName>
</protein>
<dbReference type="Gene3D" id="1.10.287.110">
    <property type="entry name" value="DnaJ domain"/>
    <property type="match status" value="1"/>
</dbReference>
<evidence type="ECO:0000256" key="1">
    <source>
        <dbReference type="ARBA" id="ARBA00004167"/>
    </source>
</evidence>
<feature type="transmembrane region" description="Helical" evidence="7">
    <location>
        <begin position="40"/>
        <end position="64"/>
    </location>
</feature>
<evidence type="ECO:0000259" key="8">
    <source>
        <dbReference type="PROSITE" id="PS50076"/>
    </source>
</evidence>
<evidence type="ECO:0000256" key="3">
    <source>
        <dbReference type="ARBA" id="ARBA00022989"/>
    </source>
</evidence>
<evidence type="ECO:0000256" key="7">
    <source>
        <dbReference type="SAM" id="Phobius"/>
    </source>
</evidence>
<evidence type="ECO:0000256" key="5">
    <source>
        <dbReference type="ARBA" id="ARBA00038105"/>
    </source>
</evidence>
<dbReference type="InterPro" id="IPR036869">
    <property type="entry name" value="J_dom_sf"/>
</dbReference>
<dbReference type="Pfam" id="PF00226">
    <property type="entry name" value="DnaJ"/>
    <property type="match status" value="1"/>
</dbReference>
<feature type="domain" description="J" evidence="8">
    <location>
        <begin position="185"/>
        <end position="236"/>
    </location>
</feature>
<keyword evidence="3 7" id="KW-1133">Transmembrane helix</keyword>
<evidence type="ECO:0000313" key="9">
    <source>
        <dbReference type="EMBL" id="ODR98673.1"/>
    </source>
</evidence>
<dbReference type="STRING" id="1774968.AUC68_09795"/>
<dbReference type="PROSITE" id="PS50076">
    <property type="entry name" value="DNAJ_2"/>
    <property type="match status" value="1"/>
</dbReference>
<dbReference type="InterPro" id="IPR001623">
    <property type="entry name" value="DnaJ_domain"/>
</dbReference>
<sequence length="236" mass="24949">MVYFFIGCALLLALLFVGRVIVRSNPQQLAGTVRKVGAVALFGVAGFLALRGALPLAIPLAAFAMSLIAGGGGLGGFGGSAHKSEGQTSQVQTERLEMELDHDTGYMDGKCLKGKFAGRALSSLSETEAIELYLSFKTDGLKEAALMEAYLNWRVPDWQDKTGGAGSAGETAPGGFSKGRMSTEEARAVLEVAPDASEEEIRQAHRRLMMKLHPDQGGSNYLAARINEAKDVLLGG</sequence>
<dbReference type="AlphaFoldDB" id="A0A1E3VYT7"/>
<evidence type="ECO:0000256" key="4">
    <source>
        <dbReference type="ARBA" id="ARBA00023136"/>
    </source>
</evidence>
<name>A0A1E3VYT7_9HYPH</name>
<accession>A0A1E3VYT7</accession>
<gene>
    <name evidence="9" type="ORF">AUC68_09795</name>
</gene>
<dbReference type="Proteomes" id="UP000094501">
    <property type="component" value="Unassembled WGS sequence"/>
</dbReference>
<proteinExistence type="inferred from homology"/>
<keyword evidence="4 7" id="KW-0472">Membrane</keyword>
<dbReference type="OrthoDB" id="9811070at2"/>
<comment type="similarity">
    <text evidence="5">Belongs to the TIM14 family.</text>
</comment>
<evidence type="ECO:0000313" key="10">
    <source>
        <dbReference type="Proteomes" id="UP000094501"/>
    </source>
</evidence>
<dbReference type="PANTHER" id="PTHR12763">
    <property type="match status" value="1"/>
</dbReference>
<comment type="subcellular location">
    <subcellularLocation>
        <location evidence="1">Membrane</location>
        <topology evidence="1">Single-pass membrane protein</topology>
    </subcellularLocation>
</comment>
<dbReference type="SMART" id="SM00271">
    <property type="entry name" value="DnaJ"/>
    <property type="match status" value="1"/>
</dbReference>
<reference evidence="9 10" key="1">
    <citation type="journal article" date="2016" name="Environ. Microbiol.">
        <title>New Methyloceanibacter diversity from North Sea sediments includes methanotroph containing solely the soluble methane monooxygenase.</title>
        <authorList>
            <person name="Vekeman B."/>
            <person name="Kerckhof F.M."/>
            <person name="Cremers G."/>
            <person name="de Vos P."/>
            <person name="Vandamme P."/>
            <person name="Boon N."/>
            <person name="Op den Camp H.J."/>
            <person name="Heylen K."/>
        </authorList>
    </citation>
    <scope>NUCLEOTIDE SEQUENCE [LARGE SCALE GENOMIC DNA]</scope>
    <source>
        <strain evidence="9 10">R-67174</strain>
    </source>
</reference>
<feature type="region of interest" description="Disordered" evidence="6">
    <location>
        <begin position="162"/>
        <end position="181"/>
    </location>
</feature>
<keyword evidence="2 7" id="KW-0812">Transmembrane</keyword>
<dbReference type="CDD" id="cd06257">
    <property type="entry name" value="DnaJ"/>
    <property type="match status" value="1"/>
</dbReference>
<dbReference type="GO" id="GO:0016020">
    <property type="term" value="C:membrane"/>
    <property type="evidence" value="ECO:0007669"/>
    <property type="project" value="UniProtKB-SubCell"/>
</dbReference>
<dbReference type="RefSeq" id="WP_069438131.1">
    <property type="nucleotide sequence ID" value="NZ_LPWG01000013.1"/>
</dbReference>
<evidence type="ECO:0000256" key="2">
    <source>
        <dbReference type="ARBA" id="ARBA00022692"/>
    </source>
</evidence>
<dbReference type="FunFam" id="1.10.287.110:FF:000001">
    <property type="entry name" value="Import inner membrane translocase subunit tim14"/>
    <property type="match status" value="1"/>
</dbReference>
<comment type="caution">
    <text evidence="9">The sequence shown here is derived from an EMBL/GenBank/DDBJ whole genome shotgun (WGS) entry which is preliminary data.</text>
</comment>
<keyword evidence="10" id="KW-1185">Reference proteome</keyword>
<dbReference type="EMBL" id="LPWG01000013">
    <property type="protein sequence ID" value="ODR98673.1"/>
    <property type="molecule type" value="Genomic_DNA"/>
</dbReference>
<organism evidence="9 10">
    <name type="scientific">Methyloceanibacter methanicus</name>
    <dbReference type="NCBI Taxonomy" id="1774968"/>
    <lineage>
        <taxon>Bacteria</taxon>
        <taxon>Pseudomonadati</taxon>
        <taxon>Pseudomonadota</taxon>
        <taxon>Alphaproteobacteria</taxon>
        <taxon>Hyphomicrobiales</taxon>
        <taxon>Hyphomicrobiaceae</taxon>
        <taxon>Methyloceanibacter</taxon>
    </lineage>
</organism>